<dbReference type="AlphaFoldDB" id="A0A542UBU0"/>
<feature type="transmembrane region" description="Helical" evidence="1">
    <location>
        <begin position="18"/>
        <end position="39"/>
    </location>
</feature>
<organism evidence="3 4">
    <name type="scientific">Streptomyces puniciscabiei</name>
    <dbReference type="NCBI Taxonomy" id="164348"/>
    <lineage>
        <taxon>Bacteria</taxon>
        <taxon>Bacillati</taxon>
        <taxon>Actinomycetota</taxon>
        <taxon>Actinomycetes</taxon>
        <taxon>Kitasatosporales</taxon>
        <taxon>Streptomycetaceae</taxon>
        <taxon>Streptomyces</taxon>
    </lineage>
</organism>
<keyword evidence="4" id="KW-1185">Reference proteome</keyword>
<dbReference type="SMART" id="SM00974">
    <property type="entry name" value="T5orf172"/>
    <property type="match status" value="1"/>
</dbReference>
<evidence type="ECO:0000313" key="3">
    <source>
        <dbReference type="EMBL" id="TQK96552.1"/>
    </source>
</evidence>
<dbReference type="InterPro" id="IPR018306">
    <property type="entry name" value="Phage_T5_Orf172_DNA-bd"/>
</dbReference>
<dbReference type="Proteomes" id="UP000318103">
    <property type="component" value="Unassembled WGS sequence"/>
</dbReference>
<sequence length="298" mass="34479">MAAPSPAPKKRRDVAETLLGVLTCVLIALISVLESALVIPRIGRYGTSSFDKWCLNAQYIALIFMWFSLLGHEYVHRHERAWAKKSRRYGYTIQGLALALCAATNWGKGIWGAVIVAFLLLMVYSVWDAYMKALALHPEDQKVLDQIIEQKRQRAQERWEEEQRHRRAARLEEAAAQYGQDLAIDPSETKKPSVEWKIPSRKHQPLVYFIRNGNRVKIGTTTDLRRRVRTLALRPENVVLLEAGGMDRERDFHKRFEKYREGNTEWFRDLGELSAYITERVEEIRRQQAATRSGSADR</sequence>
<reference evidence="3 4" key="1">
    <citation type="submission" date="2019-06" db="EMBL/GenBank/DDBJ databases">
        <title>Sequencing the genomes of 1000 actinobacteria strains.</title>
        <authorList>
            <person name="Klenk H.-P."/>
        </authorList>
    </citation>
    <scope>NUCLEOTIDE SEQUENCE [LARGE SCALE GENOMIC DNA]</scope>
    <source>
        <strain evidence="3 4">DSM 41929</strain>
    </source>
</reference>
<evidence type="ECO:0000256" key="1">
    <source>
        <dbReference type="SAM" id="Phobius"/>
    </source>
</evidence>
<keyword evidence="1" id="KW-0812">Transmembrane</keyword>
<feature type="domain" description="Bacteriophage T5 Orf172 DNA-binding" evidence="2">
    <location>
        <begin position="210"/>
        <end position="280"/>
    </location>
</feature>
<name>A0A542UBU0_9ACTN</name>
<evidence type="ECO:0000313" key="4">
    <source>
        <dbReference type="Proteomes" id="UP000318103"/>
    </source>
</evidence>
<gene>
    <name evidence="3" type="ORF">FB563_1498</name>
</gene>
<accession>A0A542UBU0</accession>
<dbReference type="EMBL" id="VFNX01000001">
    <property type="protein sequence ID" value="TQK96552.1"/>
    <property type="molecule type" value="Genomic_DNA"/>
</dbReference>
<feature type="transmembrane region" description="Helical" evidence="1">
    <location>
        <begin position="88"/>
        <end position="106"/>
    </location>
</feature>
<protein>
    <submittedName>
        <fullName evidence="3">T5orf172 domain-containing protein</fullName>
    </submittedName>
</protein>
<keyword evidence="1" id="KW-1133">Transmembrane helix</keyword>
<proteinExistence type="predicted"/>
<comment type="caution">
    <text evidence="3">The sequence shown here is derived from an EMBL/GenBank/DDBJ whole genome shotgun (WGS) entry which is preliminary data.</text>
</comment>
<keyword evidence="1" id="KW-0472">Membrane</keyword>
<dbReference type="OrthoDB" id="4330003at2"/>
<feature type="transmembrane region" description="Helical" evidence="1">
    <location>
        <begin position="59"/>
        <end position="76"/>
    </location>
</feature>
<feature type="transmembrane region" description="Helical" evidence="1">
    <location>
        <begin position="112"/>
        <end position="130"/>
    </location>
</feature>
<dbReference type="Pfam" id="PF10544">
    <property type="entry name" value="T5orf172"/>
    <property type="match status" value="1"/>
</dbReference>
<evidence type="ECO:0000259" key="2">
    <source>
        <dbReference type="SMART" id="SM00974"/>
    </source>
</evidence>